<name>A0ABU7DMN8_9TELE</name>
<keyword evidence="2" id="KW-1185">Reference proteome</keyword>
<proteinExistence type="predicted"/>
<dbReference type="Proteomes" id="UP001352852">
    <property type="component" value="Unassembled WGS sequence"/>
</dbReference>
<sequence>MGFNLCATSPPTDQNIKYRAWDNRHQRPWRQDLCIAPWIKAPSSSCNRNGVVLVIRASSQLPTLMPTD</sequence>
<dbReference type="EMBL" id="JAHUTJ010032878">
    <property type="protein sequence ID" value="MED6276362.1"/>
    <property type="molecule type" value="Genomic_DNA"/>
</dbReference>
<reference evidence="1 2" key="1">
    <citation type="submission" date="2021-06" db="EMBL/GenBank/DDBJ databases">
        <authorList>
            <person name="Palmer J.M."/>
        </authorList>
    </citation>
    <scope>NUCLEOTIDE SEQUENCE [LARGE SCALE GENOMIC DNA]</scope>
    <source>
        <strain evidence="1 2">CL_MEX2019</strain>
        <tissue evidence="1">Muscle</tissue>
    </source>
</reference>
<accession>A0ABU7DMN8</accession>
<comment type="caution">
    <text evidence="1">The sequence shown here is derived from an EMBL/GenBank/DDBJ whole genome shotgun (WGS) entry which is preliminary data.</text>
</comment>
<organism evidence="1 2">
    <name type="scientific">Characodon lateralis</name>
    <dbReference type="NCBI Taxonomy" id="208331"/>
    <lineage>
        <taxon>Eukaryota</taxon>
        <taxon>Metazoa</taxon>
        <taxon>Chordata</taxon>
        <taxon>Craniata</taxon>
        <taxon>Vertebrata</taxon>
        <taxon>Euteleostomi</taxon>
        <taxon>Actinopterygii</taxon>
        <taxon>Neopterygii</taxon>
        <taxon>Teleostei</taxon>
        <taxon>Neoteleostei</taxon>
        <taxon>Acanthomorphata</taxon>
        <taxon>Ovalentaria</taxon>
        <taxon>Atherinomorphae</taxon>
        <taxon>Cyprinodontiformes</taxon>
        <taxon>Goodeidae</taxon>
        <taxon>Characodon</taxon>
    </lineage>
</organism>
<protein>
    <submittedName>
        <fullName evidence="1">Uncharacterized protein</fullName>
    </submittedName>
</protein>
<evidence type="ECO:0000313" key="2">
    <source>
        <dbReference type="Proteomes" id="UP001352852"/>
    </source>
</evidence>
<gene>
    <name evidence="1" type="ORF">CHARACLAT_002243</name>
</gene>
<evidence type="ECO:0000313" key="1">
    <source>
        <dbReference type="EMBL" id="MED6276362.1"/>
    </source>
</evidence>